<evidence type="ECO:0000313" key="2">
    <source>
        <dbReference type="EMBL" id="QKF94819.1"/>
    </source>
</evidence>
<gene>
    <name evidence="2" type="ORF">Fadolivirus_1_1361</name>
</gene>
<accession>A0A7D3QWP9</accession>
<keyword evidence="1" id="KW-0472">Membrane</keyword>
<evidence type="ECO:0000313" key="3">
    <source>
        <dbReference type="Proteomes" id="UP001162001"/>
    </source>
</evidence>
<keyword evidence="1" id="KW-0812">Transmembrane</keyword>
<sequence length="294" mass="34015">MLLRYTSRLSSLPTIRINYYQSEQFKPYISIIRSFSMLNNVETKIPNIKPVKYQQINKRYYSDESNKSPNSQSNNLNNKSYYSKETIMQTLNSLKEDIKKTTYVVELNEVIDNVVKEMEKKKISIMKIKITISILILIIVLALYDVITSWMSGQVNVITEKSLEDEELKKKLIILCKSTIKELVESNEVQDDVTRLLKNVVVNLTNDKEIQSQITELLRICIIDLVHNKEIQMQIEDLLKLAVIDLTQNPEVEKKIRELIVKIIENAANDESIHNHGGKIISGSIYNAFFGNKK</sequence>
<keyword evidence="1" id="KW-1133">Transmembrane helix</keyword>
<name>A0A7D3QWP9_9VIRU</name>
<protein>
    <submittedName>
        <fullName evidence="2">DUF445 protein</fullName>
    </submittedName>
</protein>
<proteinExistence type="predicted"/>
<organism evidence="2 3">
    <name type="scientific">Fadolivirus FV1/VV64</name>
    <dbReference type="NCBI Taxonomy" id="3070911"/>
    <lineage>
        <taxon>Viruses</taxon>
        <taxon>Varidnaviria</taxon>
        <taxon>Bamfordvirae</taxon>
        <taxon>Nucleocytoviricota</taxon>
        <taxon>Megaviricetes</taxon>
        <taxon>Imitervirales</taxon>
        <taxon>Mimiviridae</taxon>
        <taxon>Klosneuvirinae</taxon>
        <taxon>Fadolivirus</taxon>
        <taxon>Fadolivirus algeromassiliense</taxon>
    </lineage>
</organism>
<evidence type="ECO:0000256" key="1">
    <source>
        <dbReference type="SAM" id="Phobius"/>
    </source>
</evidence>
<reference evidence="2 3" key="1">
    <citation type="submission" date="2020-04" db="EMBL/GenBank/DDBJ databases">
        <title>Advantages and limits of metagenomic assembly and binning of a giant virus.</title>
        <authorList>
            <person name="Schulz F."/>
            <person name="Andreani J."/>
            <person name="Francis R."/>
            <person name="Boudjemaa H."/>
            <person name="Bou Khalil J.Y."/>
            <person name="Lee J."/>
            <person name="La Scola B."/>
            <person name="Woyke T."/>
        </authorList>
    </citation>
    <scope>NUCLEOTIDE SEQUENCE [LARGE SCALE GENOMIC DNA]</scope>
    <source>
        <strain evidence="2 3">FV1/VV64</strain>
    </source>
</reference>
<keyword evidence="3" id="KW-1185">Reference proteome</keyword>
<feature type="transmembrane region" description="Helical" evidence="1">
    <location>
        <begin position="130"/>
        <end position="151"/>
    </location>
</feature>
<dbReference type="EMBL" id="MT418680">
    <property type="protein sequence ID" value="QKF94819.1"/>
    <property type="molecule type" value="Genomic_DNA"/>
</dbReference>
<dbReference type="Proteomes" id="UP001162001">
    <property type="component" value="Segment"/>
</dbReference>